<dbReference type="AlphaFoldDB" id="A0A1W6AF61"/>
<accession>A0A1W6AF61</accession>
<evidence type="ECO:0000313" key="2">
    <source>
        <dbReference type="Proteomes" id="UP000192932"/>
    </source>
</evidence>
<proteinExistence type="predicted"/>
<dbReference type="EMBL" id="CP020743">
    <property type="protein sequence ID" value="ARJ24405.1"/>
    <property type="molecule type" value="Genomic_DNA"/>
</dbReference>
<protein>
    <submittedName>
        <fullName evidence="1">Uncharacterized protein</fullName>
    </submittedName>
</protein>
<gene>
    <name evidence="1" type="ORF">B7492_25775</name>
</gene>
<reference evidence="1 2" key="1">
    <citation type="submission" date="2017-04" db="EMBL/GenBank/DDBJ databases">
        <title>The Characteristic of a Fine Plant Growth-Promoting Rhizobacteria Bacillus mycoides Gnyt1 and its Whole Genome Sequencing Analysis.</title>
        <authorList>
            <person name="Li J.H."/>
            <person name="Yao T."/>
        </authorList>
    </citation>
    <scope>NUCLEOTIDE SEQUENCE [LARGE SCALE GENOMIC DNA]</scope>
    <source>
        <strain evidence="1 2">Gnyt1</strain>
    </source>
</reference>
<name>A0A1W6AF61_BACMY</name>
<sequence>MEEKDFEIKKTDSIYLRPIYSHKIDGGKIQSLEDVVKIIRLMDIRLDDKAVKGLEHLIEKEEVDDSKITAGVIKGEQL</sequence>
<organism evidence="1 2">
    <name type="scientific">Bacillus mycoides</name>
    <dbReference type="NCBI Taxonomy" id="1405"/>
    <lineage>
        <taxon>Bacteria</taxon>
        <taxon>Bacillati</taxon>
        <taxon>Bacillota</taxon>
        <taxon>Bacilli</taxon>
        <taxon>Bacillales</taxon>
        <taxon>Bacillaceae</taxon>
        <taxon>Bacillus</taxon>
        <taxon>Bacillus cereus group</taxon>
    </lineage>
</organism>
<dbReference type="Proteomes" id="UP000192932">
    <property type="component" value="Chromosome"/>
</dbReference>
<evidence type="ECO:0000313" key="1">
    <source>
        <dbReference type="EMBL" id="ARJ24405.1"/>
    </source>
</evidence>